<dbReference type="GO" id="GO:0036139">
    <property type="term" value="F:peptidyl-histidine dioxygenase activity"/>
    <property type="evidence" value="ECO:0007669"/>
    <property type="project" value="TreeGrafter"/>
</dbReference>
<dbReference type="SUPFAM" id="SSF51197">
    <property type="entry name" value="Clavaminate synthase-like"/>
    <property type="match status" value="1"/>
</dbReference>
<gene>
    <name evidence="2" type="ORF">LSH36_317g03057</name>
</gene>
<dbReference type="FunFam" id="2.60.120.10:FF:000042">
    <property type="entry name" value="Hypoxia-inducible factor 1-alpha inhibitor"/>
    <property type="match status" value="1"/>
</dbReference>
<dbReference type="GO" id="GO:0071532">
    <property type="term" value="F:ankyrin repeat binding"/>
    <property type="evidence" value="ECO:0007669"/>
    <property type="project" value="TreeGrafter"/>
</dbReference>
<comment type="caution">
    <text evidence="2">The sequence shown here is derived from an EMBL/GenBank/DDBJ whole genome shotgun (WGS) entry which is preliminary data.</text>
</comment>
<dbReference type="PANTHER" id="PTHR12461:SF105">
    <property type="entry name" value="HYPOXIA-INDUCIBLE FACTOR 1-ALPHA INHIBITOR"/>
    <property type="match status" value="1"/>
</dbReference>
<dbReference type="InterPro" id="IPR014710">
    <property type="entry name" value="RmlC-like_jellyroll"/>
</dbReference>
<dbReference type="Pfam" id="PF13621">
    <property type="entry name" value="Cupin_8"/>
    <property type="match status" value="1"/>
</dbReference>
<dbReference type="SMART" id="SM00558">
    <property type="entry name" value="JmjC"/>
    <property type="match status" value="1"/>
</dbReference>
<reference evidence="2" key="1">
    <citation type="journal article" date="2023" name="Mol. Biol. Evol.">
        <title>Third-Generation Sequencing Reveals the Adaptive Role of the Epigenome in Three Deep-Sea Polychaetes.</title>
        <authorList>
            <person name="Perez M."/>
            <person name="Aroh O."/>
            <person name="Sun Y."/>
            <person name="Lan Y."/>
            <person name="Juniper S.K."/>
            <person name="Young C.R."/>
            <person name="Angers B."/>
            <person name="Qian P.Y."/>
        </authorList>
    </citation>
    <scope>NUCLEOTIDE SEQUENCE</scope>
    <source>
        <strain evidence="2">P08H-3</strain>
    </source>
</reference>
<dbReference type="AlphaFoldDB" id="A0AAD9N0P1"/>
<dbReference type="Gene3D" id="2.60.120.10">
    <property type="entry name" value="Jelly Rolls"/>
    <property type="match status" value="1"/>
</dbReference>
<dbReference type="Proteomes" id="UP001208570">
    <property type="component" value="Unassembled WGS sequence"/>
</dbReference>
<dbReference type="PROSITE" id="PS51184">
    <property type="entry name" value="JMJC"/>
    <property type="match status" value="1"/>
</dbReference>
<dbReference type="GO" id="GO:0036140">
    <property type="term" value="F:[protein]-asparagine 3-dioxygenase activity"/>
    <property type="evidence" value="ECO:0007669"/>
    <property type="project" value="TreeGrafter"/>
</dbReference>
<dbReference type="GO" id="GO:0005634">
    <property type="term" value="C:nucleus"/>
    <property type="evidence" value="ECO:0007669"/>
    <property type="project" value="TreeGrafter"/>
</dbReference>
<evidence type="ECO:0000259" key="1">
    <source>
        <dbReference type="PROSITE" id="PS51184"/>
    </source>
</evidence>
<dbReference type="InterPro" id="IPR003347">
    <property type="entry name" value="JmjC_dom"/>
</dbReference>
<evidence type="ECO:0000313" key="3">
    <source>
        <dbReference type="Proteomes" id="UP001208570"/>
    </source>
</evidence>
<proteinExistence type="predicted"/>
<dbReference type="PANTHER" id="PTHR12461">
    <property type="entry name" value="HYPOXIA-INDUCIBLE FACTOR 1 ALPHA INHIBITOR-RELATED"/>
    <property type="match status" value="1"/>
</dbReference>
<keyword evidence="3" id="KW-1185">Reference proteome</keyword>
<feature type="domain" description="JmjC" evidence="1">
    <location>
        <begin position="124"/>
        <end position="296"/>
    </location>
</feature>
<dbReference type="Gene3D" id="1.10.287.1010">
    <property type="entry name" value="Clavaminate synthase-like"/>
    <property type="match status" value="1"/>
</dbReference>
<accession>A0AAD9N0P1</accession>
<evidence type="ECO:0000313" key="2">
    <source>
        <dbReference type="EMBL" id="KAK2152812.1"/>
    </source>
</evidence>
<sequence>MATSEPKQQPWREEQLRKYTFKTDQIPRLPCSDSKVDELISLGQPVVITDTKLATPALKWTLDYLQEHLGDGDYSTYESDSHIFRYFDEKKLQSHKGYSPPMKRIEVKFPEFVQRVRNYEPGDKKLYLQQQLNDTVGKQIVVDFLQFNWPWISTYQRKNNWGQLTSNLLLIGMEGNVTPCHYDEQENLYAQVGGYKRVILFPPSQFSCLYPYPVHHPHDRQCQVDFENPDYERFPNFRNAHGYEAVLGPEDVLYLPMYWFHHFESLLDGGLTTSITFWYKSAPTTDITYPLKPQQKMAMMRNIEKMITEALNDPEEVRSFGPKSDSDSWVRFLAVVLVGPFMKDMVLGRYTNCRDPVV</sequence>
<organism evidence="2 3">
    <name type="scientific">Paralvinella palmiformis</name>
    <dbReference type="NCBI Taxonomy" id="53620"/>
    <lineage>
        <taxon>Eukaryota</taxon>
        <taxon>Metazoa</taxon>
        <taxon>Spiralia</taxon>
        <taxon>Lophotrochozoa</taxon>
        <taxon>Annelida</taxon>
        <taxon>Polychaeta</taxon>
        <taxon>Sedentaria</taxon>
        <taxon>Canalipalpata</taxon>
        <taxon>Terebellida</taxon>
        <taxon>Terebelliformia</taxon>
        <taxon>Alvinellidae</taxon>
        <taxon>Paralvinella</taxon>
    </lineage>
</organism>
<name>A0AAD9N0P1_9ANNE</name>
<dbReference type="EMBL" id="JAODUP010000317">
    <property type="protein sequence ID" value="KAK2152812.1"/>
    <property type="molecule type" value="Genomic_DNA"/>
</dbReference>
<dbReference type="InterPro" id="IPR041667">
    <property type="entry name" value="Cupin_8"/>
</dbReference>
<dbReference type="GO" id="GO:0045746">
    <property type="term" value="P:negative regulation of Notch signaling pathway"/>
    <property type="evidence" value="ECO:0007669"/>
    <property type="project" value="TreeGrafter"/>
</dbReference>
<dbReference type="GO" id="GO:0005737">
    <property type="term" value="C:cytoplasm"/>
    <property type="evidence" value="ECO:0007669"/>
    <property type="project" value="TreeGrafter"/>
</dbReference>
<dbReference type="InterPro" id="IPR027452">
    <property type="entry name" value="FIH-1_dom_II"/>
</dbReference>
<protein>
    <recommendedName>
        <fullName evidence="1">JmjC domain-containing protein</fullName>
    </recommendedName>
</protein>